<keyword evidence="1" id="KW-0677">Repeat</keyword>
<protein>
    <recommendedName>
        <fullName evidence="8">NACHT domain-containing protein</fullName>
    </recommendedName>
</protein>
<evidence type="ECO:0008006" key="8">
    <source>
        <dbReference type="Google" id="ProtNLM"/>
    </source>
</evidence>
<comment type="caution">
    <text evidence="6">The sequence shown here is derived from an EMBL/GenBank/DDBJ whole genome shotgun (WGS) entry which is preliminary data.</text>
</comment>
<reference evidence="6 7" key="1">
    <citation type="submission" date="2020-05" db="EMBL/GenBank/DDBJ databases">
        <title>Identification and distribution of gene clusters putatively required for synthesis of sphingolipid metabolism inhibitors in phylogenetically diverse species of the filamentous fungus Fusarium.</title>
        <authorList>
            <person name="Kim H.-S."/>
            <person name="Busman M."/>
            <person name="Brown D.W."/>
            <person name="Divon H."/>
            <person name="Uhlig S."/>
            <person name="Proctor R.H."/>
        </authorList>
    </citation>
    <scope>NUCLEOTIDE SEQUENCE [LARGE SCALE GENOMIC DNA]</scope>
    <source>
        <strain evidence="6 7">NRRL 36939</strain>
    </source>
</reference>
<evidence type="ECO:0000313" key="6">
    <source>
        <dbReference type="EMBL" id="KAF5590966.1"/>
    </source>
</evidence>
<evidence type="ECO:0000256" key="1">
    <source>
        <dbReference type="ARBA" id="ARBA00022737"/>
    </source>
</evidence>
<dbReference type="Pfam" id="PF24883">
    <property type="entry name" value="NPHP3_N"/>
    <property type="match status" value="1"/>
</dbReference>
<evidence type="ECO:0000256" key="3">
    <source>
        <dbReference type="PROSITE-ProRule" id="PRU00023"/>
    </source>
</evidence>
<dbReference type="InterPro" id="IPR054471">
    <property type="entry name" value="GPIID_WHD"/>
</dbReference>
<dbReference type="Gene3D" id="1.25.40.20">
    <property type="entry name" value="Ankyrin repeat-containing domain"/>
    <property type="match status" value="3"/>
</dbReference>
<evidence type="ECO:0000259" key="4">
    <source>
        <dbReference type="Pfam" id="PF22939"/>
    </source>
</evidence>
<dbReference type="SMART" id="SM00248">
    <property type="entry name" value="ANK"/>
    <property type="match status" value="15"/>
</dbReference>
<dbReference type="PRINTS" id="PR01415">
    <property type="entry name" value="ANKYRIN"/>
</dbReference>
<dbReference type="SUPFAM" id="SSF48403">
    <property type="entry name" value="Ankyrin repeat"/>
    <property type="match status" value="2"/>
</dbReference>
<organism evidence="6 7">
    <name type="scientific">Fusarium pseudocircinatum</name>
    <dbReference type="NCBI Taxonomy" id="56676"/>
    <lineage>
        <taxon>Eukaryota</taxon>
        <taxon>Fungi</taxon>
        <taxon>Dikarya</taxon>
        <taxon>Ascomycota</taxon>
        <taxon>Pezizomycotina</taxon>
        <taxon>Sordariomycetes</taxon>
        <taxon>Hypocreomycetidae</taxon>
        <taxon>Hypocreales</taxon>
        <taxon>Nectriaceae</taxon>
        <taxon>Fusarium</taxon>
        <taxon>Fusarium fujikuroi species complex</taxon>
    </lineage>
</organism>
<feature type="repeat" description="ANK" evidence="3">
    <location>
        <begin position="1047"/>
        <end position="1079"/>
    </location>
</feature>
<accession>A0A8H5LGJ7</accession>
<evidence type="ECO:0000313" key="7">
    <source>
        <dbReference type="Proteomes" id="UP000546213"/>
    </source>
</evidence>
<dbReference type="OrthoDB" id="20872at2759"/>
<feature type="repeat" description="ANK" evidence="3">
    <location>
        <begin position="640"/>
        <end position="672"/>
    </location>
</feature>
<dbReference type="InterPro" id="IPR056884">
    <property type="entry name" value="NPHP3-like_N"/>
</dbReference>
<keyword evidence="2 3" id="KW-0040">ANK repeat</keyword>
<feature type="repeat" description="ANK" evidence="3">
    <location>
        <begin position="871"/>
        <end position="903"/>
    </location>
</feature>
<dbReference type="Proteomes" id="UP000546213">
    <property type="component" value="Unassembled WGS sequence"/>
</dbReference>
<feature type="repeat" description="ANK" evidence="3">
    <location>
        <begin position="574"/>
        <end position="606"/>
    </location>
</feature>
<dbReference type="Pfam" id="PF12796">
    <property type="entry name" value="Ank_2"/>
    <property type="match status" value="4"/>
</dbReference>
<dbReference type="InterPro" id="IPR002110">
    <property type="entry name" value="Ankyrin_rpt"/>
</dbReference>
<dbReference type="PROSITE" id="PS50297">
    <property type="entry name" value="ANK_REP_REGION"/>
    <property type="match status" value="8"/>
</dbReference>
<dbReference type="PANTHER" id="PTHR24166:SF58">
    <property type="entry name" value="ANKYCORBIN-LIKE"/>
    <property type="match status" value="1"/>
</dbReference>
<gene>
    <name evidence="6" type="ORF">FPCIR_6229</name>
</gene>
<feature type="repeat" description="ANK" evidence="3">
    <location>
        <begin position="673"/>
        <end position="705"/>
    </location>
</feature>
<feature type="repeat" description="ANK" evidence="3">
    <location>
        <begin position="838"/>
        <end position="870"/>
    </location>
</feature>
<dbReference type="Gene3D" id="3.40.50.300">
    <property type="entry name" value="P-loop containing nucleotide triphosphate hydrolases"/>
    <property type="match status" value="1"/>
</dbReference>
<sequence length="1114" mass="124655">MAGLLETQIHKIARTAQDVRSQQEKDEVSRILTWLANTDFGQQQTNNLRKWQKGTVQWLLQSREYQKWVQEKGQILFCPGIPGAGKTVSVSVVINDLTQRFSTDTNVGVAFIYCSYTQTIKRRTTDLFASILKQLCQVRNIIPDDLKRLHDEHKTLGTGPQYEDILKVLVSCLGDYSRVIIVVDALDEWEPPGDDRRNLVDELLLLHREHRVNLLVTSRFIPAIEAKFKDFPFLHITASQDDIYRYIEDYRWPSINPVCKSSDLQRQVKTCISEAAKGMFLLAQIYVNSLDDTTTPNEVMEALQLFETRSNLKDQDKDFNLLAKAYDGVMLRINQQSDKYRHKAHQVMSWVCFSKRELCVRELRAAIAVRKDEVDVREDDLSDIDLLLSVCCGLVVLGEATQTVQLVHYTAQDYFRDRQQDWLPDAHSYLAKQCINFLSLQKFEDGLPVRTPDPMEDRDYFDRHFRKDYMRGSSTPRWYALYEYASVYWGHHVRHATTFASDVDKAALSFLCSERKLNAAMNIQLTTIGPNSIPHGGKIKEFLVNGLHLAAFCGLDRIIPSLRTMFEVDSKDSSGRTPLSWASQGGWDTTVSLLLSWNADFNAADTDGRTSLIQACRNNHAMVAEHLLNAGANVNAAESTGETGLHFAAKANYHEVAELLLNKGAMFNLSDKKGKVPLNIAVQSGSQSVYETLCKMGADPRACGENRRTTLMEAAWVNNEALIQGLLQQKVDLEAQDRRDRTALMEACEKGHQNSAVLLLQHNAKLDVQDWTGRTALMKACQEGHEHTAGLLIDEGASLEIIDHYGRTALMHASRSESQDTVRLLLQNRVDKDAVDNHGCTALAHAIKKGHEDNVRVLLEYGADQEVFDRDGRNALICASQEGHNNTVEVLLQNGATQGAIDNEGFTALVHASKKGFKSTVQLLLAYSTGREISDLRIPTALEEACAGGHLDVVSELINSPLVQRDSPLTRSSYGAALTRACSGRHKEIVQLLLGIGALDSGQRHDGSLFVALLDGDLRGKQEDSRQHIVDMLLESGADLDGCEQETSQKLIFKASKAGNEKLVRMLIEKGVDVNVEGEDHNTPIMLASRWGHVSIVKVLRAAGATFISHLRRP</sequence>
<dbReference type="Pfam" id="PF22939">
    <property type="entry name" value="WHD_GPIID"/>
    <property type="match status" value="1"/>
</dbReference>
<dbReference type="PROSITE" id="PS50088">
    <property type="entry name" value="ANK_REPEAT"/>
    <property type="match status" value="10"/>
</dbReference>
<dbReference type="PANTHER" id="PTHR24166">
    <property type="entry name" value="ROLLING PEBBLES, ISOFORM B"/>
    <property type="match status" value="1"/>
</dbReference>
<dbReference type="EMBL" id="JAAOAS010000136">
    <property type="protein sequence ID" value="KAF5590966.1"/>
    <property type="molecule type" value="Genomic_DNA"/>
</dbReference>
<dbReference type="InterPro" id="IPR036770">
    <property type="entry name" value="Ankyrin_rpt-contain_sf"/>
</dbReference>
<dbReference type="AlphaFoldDB" id="A0A8H5LGJ7"/>
<name>A0A8H5LGJ7_9HYPO</name>
<feature type="domain" description="Nephrocystin 3-like N-terminal" evidence="5">
    <location>
        <begin position="54"/>
        <end position="219"/>
    </location>
</feature>
<dbReference type="Pfam" id="PF00023">
    <property type="entry name" value="Ank"/>
    <property type="match status" value="3"/>
</dbReference>
<evidence type="ECO:0000256" key="2">
    <source>
        <dbReference type="ARBA" id="ARBA00023043"/>
    </source>
</evidence>
<feature type="repeat" description="ANK" evidence="3">
    <location>
        <begin position="805"/>
        <end position="837"/>
    </location>
</feature>
<feature type="domain" description="GPI inositol-deacylase winged helix" evidence="4">
    <location>
        <begin position="336"/>
        <end position="416"/>
    </location>
</feature>
<dbReference type="InterPro" id="IPR027417">
    <property type="entry name" value="P-loop_NTPase"/>
</dbReference>
<evidence type="ECO:0000259" key="5">
    <source>
        <dbReference type="Pfam" id="PF24883"/>
    </source>
</evidence>
<feature type="repeat" description="ANK" evidence="3">
    <location>
        <begin position="739"/>
        <end position="771"/>
    </location>
</feature>
<keyword evidence="7" id="KW-1185">Reference proteome</keyword>
<dbReference type="InterPro" id="IPR050889">
    <property type="entry name" value="Dendritic_Spine_Reg/Scaffold"/>
</dbReference>
<proteinExistence type="predicted"/>
<feature type="repeat" description="ANK" evidence="3">
    <location>
        <begin position="607"/>
        <end position="639"/>
    </location>
</feature>
<feature type="repeat" description="ANK" evidence="3">
    <location>
        <begin position="772"/>
        <end position="804"/>
    </location>
</feature>
<dbReference type="SUPFAM" id="SSF52540">
    <property type="entry name" value="P-loop containing nucleoside triphosphate hydrolases"/>
    <property type="match status" value="1"/>
</dbReference>